<name>A0A318KTY8_9NEIS</name>
<dbReference type="OrthoDB" id="5464529at2"/>
<evidence type="ECO:0000313" key="2">
    <source>
        <dbReference type="Proteomes" id="UP000247555"/>
    </source>
</evidence>
<sequence>MTPQTKLALDQYFRTLGQLYGLSGPLEMNCKYNVAPSAQQKLESRLQESSDFMRRINNVPVNELMGEKLGLGIGSPIASTTDTTQHDRQPIDPSTMDQIGYICTKTDFDTLVRYEKLDMWAKFPDFQARLRDAILQRTALDVMTVGFNGVSRAANSDRTANPMLQDVNVGWLQKIRINAPQRVLNEVDDGSGEILVGSSATSQNGYKTLDAVVVDAVENMLDPWYREDTQLVAVVGRKLMHDKYFPLINSVQAPTERLAMDALVSQMRVGNLSAMRVPGFPPDAILITRLDNLSRYYQTGGRRRTIVDNPKRDQIENYESSNDAYVVEDHGGACLIENITLVA</sequence>
<comment type="caution">
    <text evidence="1">The sequence shown here is derived from an EMBL/GenBank/DDBJ whole genome shotgun (WGS) entry which is preliminary data.</text>
</comment>
<protein>
    <submittedName>
        <fullName evidence="1">P2 family phage major capsid protein</fullName>
    </submittedName>
</protein>
<dbReference type="EMBL" id="QJKI01000008">
    <property type="protein sequence ID" value="PXX79165.1"/>
    <property type="molecule type" value="Genomic_DNA"/>
</dbReference>
<organism evidence="1 2">
    <name type="scientific">Rivihabitans pingtungensis</name>
    <dbReference type="NCBI Taxonomy" id="1054498"/>
    <lineage>
        <taxon>Bacteria</taxon>
        <taxon>Pseudomonadati</taxon>
        <taxon>Pseudomonadota</taxon>
        <taxon>Betaproteobacteria</taxon>
        <taxon>Neisseriales</taxon>
        <taxon>Aquaspirillaceae</taxon>
        <taxon>Rivihabitans</taxon>
    </lineage>
</organism>
<dbReference type="Proteomes" id="UP000247555">
    <property type="component" value="Unassembled WGS sequence"/>
</dbReference>
<keyword evidence="2" id="KW-1185">Reference proteome</keyword>
<evidence type="ECO:0000313" key="1">
    <source>
        <dbReference type="EMBL" id="PXX79165.1"/>
    </source>
</evidence>
<reference evidence="1 2" key="1">
    <citation type="submission" date="2018-05" db="EMBL/GenBank/DDBJ databases">
        <title>Genomic Encyclopedia of Type Strains, Phase IV (KMG-IV): sequencing the most valuable type-strain genomes for metagenomic binning, comparative biology and taxonomic classification.</title>
        <authorList>
            <person name="Goeker M."/>
        </authorList>
    </citation>
    <scope>NUCLEOTIDE SEQUENCE [LARGE SCALE GENOMIC DNA]</scope>
    <source>
        <strain evidence="1 2">DSM 29661</strain>
    </source>
</reference>
<proteinExistence type="predicted"/>
<dbReference type="NCBIfam" id="TIGR01551">
    <property type="entry name" value="major_capsid_P2"/>
    <property type="match status" value="1"/>
</dbReference>
<dbReference type="Pfam" id="PF05125">
    <property type="entry name" value="Phage_cap_P2"/>
    <property type="match status" value="1"/>
</dbReference>
<accession>A0A318KTY8</accession>
<dbReference type="RefSeq" id="WP_110390622.1">
    <property type="nucleotide sequence ID" value="NZ_QJKI01000008.1"/>
</dbReference>
<gene>
    <name evidence="1" type="ORF">DFR34_10855</name>
</gene>
<dbReference type="InterPro" id="IPR006441">
    <property type="entry name" value="Phage_P2_GpN"/>
</dbReference>
<dbReference type="AlphaFoldDB" id="A0A318KTY8"/>